<evidence type="ECO:0000256" key="2">
    <source>
        <dbReference type="ARBA" id="ARBA00012120"/>
    </source>
</evidence>
<dbReference type="InterPro" id="IPR002504">
    <property type="entry name" value="NADK"/>
</dbReference>
<gene>
    <name evidence="4" type="ORF">CALMAC_LOCUS7920</name>
</gene>
<evidence type="ECO:0000313" key="4">
    <source>
        <dbReference type="EMBL" id="VEN45487.1"/>
    </source>
</evidence>
<keyword evidence="5" id="KW-1185">Reference proteome</keyword>
<dbReference type="Pfam" id="PF01513">
    <property type="entry name" value="NAD_kinase"/>
    <property type="match status" value="1"/>
</dbReference>
<dbReference type="PANTHER" id="PTHR20275:SF0">
    <property type="entry name" value="NAD KINASE"/>
    <property type="match status" value="1"/>
</dbReference>
<organism evidence="4 5">
    <name type="scientific">Callosobruchus maculatus</name>
    <name type="common">Southern cowpea weevil</name>
    <name type="synonym">Pulse bruchid</name>
    <dbReference type="NCBI Taxonomy" id="64391"/>
    <lineage>
        <taxon>Eukaryota</taxon>
        <taxon>Metazoa</taxon>
        <taxon>Ecdysozoa</taxon>
        <taxon>Arthropoda</taxon>
        <taxon>Hexapoda</taxon>
        <taxon>Insecta</taxon>
        <taxon>Pterygota</taxon>
        <taxon>Neoptera</taxon>
        <taxon>Endopterygota</taxon>
        <taxon>Coleoptera</taxon>
        <taxon>Polyphaga</taxon>
        <taxon>Cucujiformia</taxon>
        <taxon>Chrysomeloidea</taxon>
        <taxon>Chrysomelidae</taxon>
        <taxon>Bruchinae</taxon>
        <taxon>Bruchini</taxon>
        <taxon>Callosobruchus</taxon>
    </lineage>
</organism>
<evidence type="ECO:0000313" key="5">
    <source>
        <dbReference type="Proteomes" id="UP000410492"/>
    </source>
</evidence>
<dbReference type="EMBL" id="CAACVG010007445">
    <property type="protein sequence ID" value="VEN45487.1"/>
    <property type="molecule type" value="Genomic_DNA"/>
</dbReference>
<dbReference type="OrthoDB" id="24581at2759"/>
<comment type="similarity">
    <text evidence="1">Belongs to the NAD kinase family.</text>
</comment>
<dbReference type="SUPFAM" id="SSF111331">
    <property type="entry name" value="NAD kinase/diacylglycerol kinase-like"/>
    <property type="match status" value="1"/>
</dbReference>
<dbReference type="AlphaFoldDB" id="A0A653CC31"/>
<name>A0A653CC31_CALMS</name>
<dbReference type="InterPro" id="IPR016064">
    <property type="entry name" value="NAD/diacylglycerol_kinase_sf"/>
</dbReference>
<dbReference type="GO" id="GO:0006741">
    <property type="term" value="P:NADP+ biosynthetic process"/>
    <property type="evidence" value="ECO:0007669"/>
    <property type="project" value="InterPro"/>
</dbReference>
<sequence>MVASGEMICLERQECPCDETKLNIRNSSSDNNNNNVDNSLKLMNGVSVANDGGRPFASIKDKLMTFRDSKDDLTDKIDFIICLGGDGTLLYASQLFQQSVPPVMAFHLGSLGFLTPFRFDNFQEQVNNVLEGNAALTLRSRLRCIVLKKPDQNTSSDKPKGPQVPTNLLVLNEVVVDRGPSPYLSNIDSSASDIEDSIDIANPEENIQNVGNQMPEEQTEIDFDFFGNKPLDQAQIGAPIHNEIAVRWSTILQAGLTAGERAEITGKFKIPENCLPLIPPKTNEEIQPCLPEGAAKHDKFIITLQTQLAHSLSAIGSVINQNLLVTEQTDNIKALGEACKLIANVHNALSVHRKYKIIPYLHPDCAKIAKTVKMDEQLFGKEFHEVFKNDQALKKSSLHLKKRNFIKATAGTSETQKKFHQSLNYPRTQYKWKFKGRKREERSPAGKRKGSQHKEQEHQYHRRNLRVTTSIYPVPSICAQDQISDWFDSLATCLHWNVRKRQRNLDDDSQINSLTHSTSDDDILDSLEREVLDKEEQIANVV</sequence>
<dbReference type="EC" id="2.7.1.23" evidence="2"/>
<protein>
    <recommendedName>
        <fullName evidence="2">NAD(+) kinase</fullName>
        <ecNumber evidence="2">2.7.1.23</ecNumber>
    </recommendedName>
</protein>
<dbReference type="InterPro" id="IPR017438">
    <property type="entry name" value="ATP-NAD_kinase_N"/>
</dbReference>
<accession>A0A653CC31</accession>
<reference evidence="4 5" key="1">
    <citation type="submission" date="2019-01" db="EMBL/GenBank/DDBJ databases">
        <authorList>
            <person name="Sayadi A."/>
        </authorList>
    </citation>
    <scope>NUCLEOTIDE SEQUENCE [LARGE SCALE GENOMIC DNA]</scope>
</reference>
<evidence type="ECO:0000256" key="1">
    <source>
        <dbReference type="ARBA" id="ARBA00010995"/>
    </source>
</evidence>
<proteinExistence type="inferred from homology"/>
<dbReference type="Gene3D" id="3.40.50.10330">
    <property type="entry name" value="Probable inorganic polyphosphate/atp-NAD kinase, domain 1"/>
    <property type="match status" value="1"/>
</dbReference>
<feature type="region of interest" description="Disordered" evidence="3">
    <location>
        <begin position="434"/>
        <end position="462"/>
    </location>
</feature>
<dbReference type="Proteomes" id="UP000410492">
    <property type="component" value="Unassembled WGS sequence"/>
</dbReference>
<dbReference type="GO" id="GO:0003951">
    <property type="term" value="F:NAD+ kinase activity"/>
    <property type="evidence" value="ECO:0007669"/>
    <property type="project" value="UniProtKB-EC"/>
</dbReference>
<evidence type="ECO:0000256" key="3">
    <source>
        <dbReference type="SAM" id="MobiDB-lite"/>
    </source>
</evidence>
<dbReference type="PANTHER" id="PTHR20275">
    <property type="entry name" value="NAD KINASE"/>
    <property type="match status" value="1"/>
</dbReference>